<dbReference type="EMBL" id="FONV01000021">
    <property type="protein sequence ID" value="SFF76831.1"/>
    <property type="molecule type" value="Genomic_DNA"/>
</dbReference>
<dbReference type="AlphaFoldDB" id="A0A1I2LI90"/>
<keyword evidence="1" id="KW-0812">Transmembrane</keyword>
<keyword evidence="3" id="KW-1185">Reference proteome</keyword>
<sequence length="58" mass="6268">MAIVFRVFTDREPTVLTAANHLASPWCYLAAVVATITAVAAIAVLDVRRKALLRSASR</sequence>
<gene>
    <name evidence="2" type="ORF">SAMN05421541_12142</name>
</gene>
<name>A0A1I2LI90_9ACTN</name>
<keyword evidence="1" id="KW-1133">Transmembrane helix</keyword>
<accession>A0A1I2LI90</accession>
<evidence type="ECO:0000256" key="1">
    <source>
        <dbReference type="SAM" id="Phobius"/>
    </source>
</evidence>
<keyword evidence="1" id="KW-0472">Membrane</keyword>
<organism evidence="2 3">
    <name type="scientific">Actinoplanes philippinensis</name>
    <dbReference type="NCBI Taxonomy" id="35752"/>
    <lineage>
        <taxon>Bacteria</taxon>
        <taxon>Bacillati</taxon>
        <taxon>Actinomycetota</taxon>
        <taxon>Actinomycetes</taxon>
        <taxon>Micromonosporales</taxon>
        <taxon>Micromonosporaceae</taxon>
        <taxon>Actinoplanes</taxon>
    </lineage>
</organism>
<reference evidence="2 3" key="1">
    <citation type="submission" date="2016-10" db="EMBL/GenBank/DDBJ databases">
        <authorList>
            <person name="de Groot N.N."/>
        </authorList>
    </citation>
    <scope>NUCLEOTIDE SEQUENCE [LARGE SCALE GENOMIC DNA]</scope>
    <source>
        <strain evidence="2 3">DSM 43019</strain>
    </source>
</reference>
<dbReference type="Proteomes" id="UP000199645">
    <property type="component" value="Unassembled WGS sequence"/>
</dbReference>
<evidence type="ECO:0000313" key="3">
    <source>
        <dbReference type="Proteomes" id="UP000199645"/>
    </source>
</evidence>
<feature type="transmembrane region" description="Helical" evidence="1">
    <location>
        <begin position="23"/>
        <end position="45"/>
    </location>
</feature>
<proteinExistence type="predicted"/>
<protein>
    <submittedName>
        <fullName evidence="2">Uncharacterized protein</fullName>
    </submittedName>
</protein>
<evidence type="ECO:0000313" key="2">
    <source>
        <dbReference type="EMBL" id="SFF76831.1"/>
    </source>
</evidence>
<dbReference type="RefSeq" id="WP_177320102.1">
    <property type="nucleotide sequence ID" value="NZ_BOMT01000073.1"/>
</dbReference>